<accession>A0A5C6FBY5</accession>
<dbReference type="InterPro" id="IPR011990">
    <property type="entry name" value="TPR-like_helical_dom_sf"/>
</dbReference>
<gene>
    <name evidence="2" type="ORF">Poly51_17080</name>
</gene>
<evidence type="ECO:0000313" key="3">
    <source>
        <dbReference type="Proteomes" id="UP000318288"/>
    </source>
</evidence>
<keyword evidence="3" id="KW-1185">Reference proteome</keyword>
<sequence>MTPATDAGPNFNKNVGRRRADAIAAHVIENPEARGLGRKKFAASPTHDYSLVDIVQTPAGQIKSVQAWPHQHHLDRKVWGRIADTMKKLIMAVVTCALFSSTADVENAQAQGQNAVLADYYGQGVHAYYAGRSSEAYELLSTAINNGIKDPRAYYFRGIVATQTGRGYEADSDWQQGAELEAAGKGSGSVGQALHRFQGPERLKLEDIRRKAKLDYLANAEAQSRQRYGELGVQGSPSAPRVAPAPAPSAIQPPPPAPVAAEQNPFGERNEEPKVESDDALADAMNDPFGGDAATPADAGAADAPADPFSTGGDAADPFGGGGDAMADPFGTDASKPAADPFGDDPFGN</sequence>
<evidence type="ECO:0000313" key="2">
    <source>
        <dbReference type="EMBL" id="TWU58928.1"/>
    </source>
</evidence>
<reference evidence="2 3" key="1">
    <citation type="submission" date="2019-02" db="EMBL/GenBank/DDBJ databases">
        <title>Deep-cultivation of Planctomycetes and their phenomic and genomic characterization uncovers novel biology.</title>
        <authorList>
            <person name="Wiegand S."/>
            <person name="Jogler M."/>
            <person name="Boedeker C."/>
            <person name="Pinto D."/>
            <person name="Vollmers J."/>
            <person name="Rivas-Marin E."/>
            <person name="Kohn T."/>
            <person name="Peeters S.H."/>
            <person name="Heuer A."/>
            <person name="Rast P."/>
            <person name="Oberbeckmann S."/>
            <person name="Bunk B."/>
            <person name="Jeske O."/>
            <person name="Meyerdierks A."/>
            <person name="Storesund J.E."/>
            <person name="Kallscheuer N."/>
            <person name="Luecker S."/>
            <person name="Lage O.M."/>
            <person name="Pohl T."/>
            <person name="Merkel B.J."/>
            <person name="Hornburger P."/>
            <person name="Mueller R.-W."/>
            <person name="Bruemmer F."/>
            <person name="Labrenz M."/>
            <person name="Spormann A.M."/>
            <person name="Op Den Camp H."/>
            <person name="Overmann J."/>
            <person name="Amann R."/>
            <person name="Jetten M.S.M."/>
            <person name="Mascher T."/>
            <person name="Medema M.H."/>
            <person name="Devos D.P."/>
            <person name="Kaster A.-K."/>
            <person name="Ovreas L."/>
            <person name="Rohde M."/>
            <person name="Galperin M.Y."/>
            <person name="Jogler C."/>
        </authorList>
    </citation>
    <scope>NUCLEOTIDE SEQUENCE [LARGE SCALE GENOMIC DNA]</scope>
    <source>
        <strain evidence="2 3">Poly51</strain>
    </source>
</reference>
<dbReference type="AlphaFoldDB" id="A0A5C6FBY5"/>
<evidence type="ECO:0000256" key="1">
    <source>
        <dbReference type="SAM" id="MobiDB-lite"/>
    </source>
</evidence>
<feature type="compositionally biased region" description="Basic and acidic residues" evidence="1">
    <location>
        <begin position="268"/>
        <end position="277"/>
    </location>
</feature>
<name>A0A5C6FBY5_9BACT</name>
<dbReference type="EMBL" id="SJPW01000002">
    <property type="protein sequence ID" value="TWU58928.1"/>
    <property type="molecule type" value="Genomic_DNA"/>
</dbReference>
<dbReference type="Gene3D" id="1.25.40.10">
    <property type="entry name" value="Tetratricopeptide repeat domain"/>
    <property type="match status" value="1"/>
</dbReference>
<evidence type="ECO:0008006" key="4">
    <source>
        <dbReference type="Google" id="ProtNLM"/>
    </source>
</evidence>
<comment type="caution">
    <text evidence="2">The sequence shown here is derived from an EMBL/GenBank/DDBJ whole genome shotgun (WGS) entry which is preliminary data.</text>
</comment>
<organism evidence="2 3">
    <name type="scientific">Rubripirellula tenax</name>
    <dbReference type="NCBI Taxonomy" id="2528015"/>
    <lineage>
        <taxon>Bacteria</taxon>
        <taxon>Pseudomonadati</taxon>
        <taxon>Planctomycetota</taxon>
        <taxon>Planctomycetia</taxon>
        <taxon>Pirellulales</taxon>
        <taxon>Pirellulaceae</taxon>
        <taxon>Rubripirellula</taxon>
    </lineage>
</organism>
<feature type="compositionally biased region" description="Low complexity" evidence="1">
    <location>
        <begin position="287"/>
        <end position="318"/>
    </location>
</feature>
<feature type="compositionally biased region" description="Pro residues" evidence="1">
    <location>
        <begin position="243"/>
        <end position="258"/>
    </location>
</feature>
<dbReference type="SUPFAM" id="SSF48452">
    <property type="entry name" value="TPR-like"/>
    <property type="match status" value="1"/>
</dbReference>
<proteinExistence type="predicted"/>
<feature type="region of interest" description="Disordered" evidence="1">
    <location>
        <begin position="227"/>
        <end position="349"/>
    </location>
</feature>
<dbReference type="Proteomes" id="UP000318288">
    <property type="component" value="Unassembled WGS sequence"/>
</dbReference>
<protein>
    <recommendedName>
        <fullName evidence="4">Tetratricopeptide repeat protein</fullName>
    </recommendedName>
</protein>